<keyword evidence="4" id="KW-1185">Reference proteome</keyword>
<dbReference type="NCBIfam" id="TIGR00345">
    <property type="entry name" value="GET3_arsA_TRC40"/>
    <property type="match status" value="1"/>
</dbReference>
<dbReference type="GO" id="GO:0005524">
    <property type="term" value="F:ATP binding"/>
    <property type="evidence" value="ECO:0007669"/>
    <property type="project" value="InterPro"/>
</dbReference>
<dbReference type="InterPro" id="IPR016300">
    <property type="entry name" value="ATPase_ArsA/GET3"/>
</dbReference>
<dbReference type="PANTHER" id="PTHR10803">
    <property type="entry name" value="ARSENICAL PUMP-DRIVING ATPASE ARSENITE-TRANSLOCATING ATPASE"/>
    <property type="match status" value="1"/>
</dbReference>
<dbReference type="PANTHER" id="PTHR10803:SF3">
    <property type="entry name" value="ATPASE GET3"/>
    <property type="match status" value="1"/>
</dbReference>
<dbReference type="EMBL" id="JAAVJF010000001">
    <property type="protein sequence ID" value="NYR14583.1"/>
    <property type="molecule type" value="Genomic_DNA"/>
</dbReference>
<evidence type="ECO:0000313" key="3">
    <source>
        <dbReference type="EMBL" id="NYR14583.1"/>
    </source>
</evidence>
<evidence type="ECO:0000313" key="4">
    <source>
        <dbReference type="Proteomes" id="UP000554766"/>
    </source>
</evidence>
<dbReference type="CDD" id="cd02035">
    <property type="entry name" value="ArsA"/>
    <property type="match status" value="1"/>
</dbReference>
<dbReference type="InterPro" id="IPR027417">
    <property type="entry name" value="P-loop_NTPase"/>
</dbReference>
<dbReference type="RefSeq" id="WP_011900383.1">
    <property type="nucleotide sequence ID" value="NZ_JAAVJF010000001.1"/>
</dbReference>
<proteinExistence type="inferred from homology"/>
<dbReference type="SUPFAM" id="SSF52540">
    <property type="entry name" value="P-loop containing nucleoside triphosphate hydrolases"/>
    <property type="match status" value="1"/>
</dbReference>
<dbReference type="OMA" id="PESYGWY"/>
<comment type="caution">
    <text evidence="3">The sequence shown here is derived from an EMBL/GenBank/DDBJ whole genome shotgun (WGS) entry which is preliminary data.</text>
</comment>
<dbReference type="GO" id="GO:0016887">
    <property type="term" value="F:ATP hydrolysis activity"/>
    <property type="evidence" value="ECO:0007669"/>
    <property type="project" value="InterPro"/>
</dbReference>
<feature type="domain" description="ArsA/GET3 Anion-transporting ATPase-like" evidence="2">
    <location>
        <begin position="15"/>
        <end position="323"/>
    </location>
</feature>
<evidence type="ECO:0000256" key="1">
    <source>
        <dbReference type="ARBA" id="ARBA00011040"/>
    </source>
</evidence>
<protein>
    <submittedName>
        <fullName evidence="3">ArsA family ATPase</fullName>
    </submittedName>
</protein>
<dbReference type="GeneID" id="5056325"/>
<dbReference type="Proteomes" id="UP000554766">
    <property type="component" value="Unassembled WGS sequence"/>
</dbReference>
<organism evidence="3 4">
    <name type="scientific">Pyrobaculum arsenaticum</name>
    <dbReference type="NCBI Taxonomy" id="121277"/>
    <lineage>
        <taxon>Archaea</taxon>
        <taxon>Thermoproteota</taxon>
        <taxon>Thermoprotei</taxon>
        <taxon>Thermoproteales</taxon>
        <taxon>Thermoproteaceae</taxon>
        <taxon>Pyrobaculum</taxon>
    </lineage>
</organism>
<evidence type="ECO:0000259" key="2">
    <source>
        <dbReference type="Pfam" id="PF02374"/>
    </source>
</evidence>
<reference evidence="3 4" key="1">
    <citation type="journal article" date="2020" name="Nat. Commun.">
        <title>The structures of two archaeal type IV pili illuminate evolutionary relationships.</title>
        <authorList>
            <person name="Wang F."/>
            <person name="Baquero D.P."/>
            <person name="Su Z."/>
            <person name="Beltran L.C."/>
            <person name="Prangishvili D."/>
            <person name="Krupovic M."/>
            <person name="Egelman E.H."/>
        </authorList>
    </citation>
    <scope>NUCLEOTIDE SEQUENCE [LARGE SCALE GENOMIC DNA]</scope>
    <source>
        <strain evidence="3 4">2GA</strain>
    </source>
</reference>
<gene>
    <name evidence="3" type="ORF">HC235_01060</name>
</gene>
<sequence>MRGLKGLLEANPKLRVFIYAGKGGLGKTTLSAATSVKLSSMGKKTLVFSTDPQASLSDVFEQNVFGKGEVKLAENLYVMEIDADKKINEYVSSIKKKIIDMYKLDKLPPDIEEYIDSAAAEPAMYESAVYDAMVDVVSEGKYDYYVFDMPPFGHGIRMIAIADVISKWVDKITELRKQAYEYGRVAASLKRQKVTYEDEILNELEYIRGRILKFRDIIMNTETTAFMMVMTPERMIILDTEKALEMFQSLGLKLTGIVVNQVYPPELAKKPDAPLYLRKKVEEQRRYMAEIAEKFGKYVVAVTPMLNREPKGLDTLRLVAEELWSPSKKLEDYI</sequence>
<dbReference type="Gene3D" id="3.40.50.300">
    <property type="entry name" value="P-loop containing nucleotide triphosphate hydrolases"/>
    <property type="match status" value="1"/>
</dbReference>
<dbReference type="AlphaFoldDB" id="A0A7L4P743"/>
<comment type="similarity">
    <text evidence="1">Belongs to the arsA ATPase family.</text>
</comment>
<name>A0A7L4P743_9CREN</name>
<dbReference type="Pfam" id="PF02374">
    <property type="entry name" value="ArsA_ATPase"/>
    <property type="match status" value="1"/>
</dbReference>
<dbReference type="InterPro" id="IPR025723">
    <property type="entry name" value="ArsA/GET3_ATPase-like"/>
</dbReference>
<accession>A0A7L4P743</accession>